<dbReference type="AlphaFoldDB" id="A0A2K8N6M9"/>
<feature type="transmembrane region" description="Helical" evidence="3">
    <location>
        <begin position="87"/>
        <end position="110"/>
    </location>
</feature>
<feature type="domain" description="Putative zinc-finger" evidence="4">
    <location>
        <begin position="5"/>
        <end position="39"/>
    </location>
</feature>
<dbReference type="InterPro" id="IPR041916">
    <property type="entry name" value="Anti_sigma_zinc_sf"/>
</dbReference>
<keyword evidence="3" id="KW-0812">Transmembrane</keyword>
<feature type="transmembrane region" description="Helical" evidence="3">
    <location>
        <begin position="130"/>
        <end position="158"/>
    </location>
</feature>
<evidence type="ECO:0000313" key="6">
    <source>
        <dbReference type="Proteomes" id="UP000231932"/>
    </source>
</evidence>
<protein>
    <recommendedName>
        <fullName evidence="2">Anti-sigma-W factor RsiW</fullName>
    </recommendedName>
</protein>
<evidence type="ECO:0000256" key="1">
    <source>
        <dbReference type="ARBA" id="ARBA00024353"/>
    </source>
</evidence>
<accession>A0A2K8N6M9</accession>
<evidence type="ECO:0000256" key="2">
    <source>
        <dbReference type="ARBA" id="ARBA00024438"/>
    </source>
</evidence>
<dbReference type="Proteomes" id="UP000231932">
    <property type="component" value="Chromosome"/>
</dbReference>
<dbReference type="InterPro" id="IPR027383">
    <property type="entry name" value="Znf_put"/>
</dbReference>
<dbReference type="Gene3D" id="1.10.10.1320">
    <property type="entry name" value="Anti-sigma factor, zinc-finger domain"/>
    <property type="match status" value="1"/>
</dbReference>
<evidence type="ECO:0000259" key="4">
    <source>
        <dbReference type="Pfam" id="PF13490"/>
    </source>
</evidence>
<keyword evidence="3" id="KW-0472">Membrane</keyword>
<dbReference type="EMBL" id="CP024955">
    <property type="protein sequence ID" value="ATY84250.1"/>
    <property type="molecule type" value="Genomic_DNA"/>
</dbReference>
<evidence type="ECO:0000313" key="5">
    <source>
        <dbReference type="EMBL" id="ATY84250.1"/>
    </source>
</evidence>
<name>A0A2K8N6M9_9BACL</name>
<proteinExistence type="inferred from homology"/>
<keyword evidence="3" id="KW-1133">Transmembrane helix</keyword>
<evidence type="ECO:0000256" key="3">
    <source>
        <dbReference type="SAM" id="Phobius"/>
    </source>
</evidence>
<organism evidence="5 6">
    <name type="scientific">Kyrpidia spormannii</name>
    <dbReference type="NCBI Taxonomy" id="2055160"/>
    <lineage>
        <taxon>Bacteria</taxon>
        <taxon>Bacillati</taxon>
        <taxon>Bacillota</taxon>
        <taxon>Bacilli</taxon>
        <taxon>Bacillales</taxon>
        <taxon>Alicyclobacillaceae</taxon>
        <taxon>Kyrpidia</taxon>
    </lineage>
</organism>
<sequence length="173" mass="18860">MVVQCREVQERLSAHLDGELPEEEETAVATHLAHCPVCRIRLAELRSASLGVHEALAAWSAPPDFEHAVNRRITALRRAKQRFDAGIVALVATGLLALMAVAAPVVAYPIDHSFIRLAGHLLRGMRILLGLWWSSATIGAPVMTAMGIGIAFLSWIAAREIIRRTWRSSSTPG</sequence>
<dbReference type="KEGG" id="kyr:CVV65_04205"/>
<keyword evidence="6" id="KW-1185">Reference proteome</keyword>
<dbReference type="Pfam" id="PF13490">
    <property type="entry name" value="zf-HC2"/>
    <property type="match status" value="1"/>
</dbReference>
<gene>
    <name evidence="5" type="ORF">CVV65_04205</name>
</gene>
<reference evidence="6" key="1">
    <citation type="submission" date="2017-11" db="EMBL/GenBank/DDBJ databases">
        <title>Complete Genome Sequence of Kyrpidia sp. Strain EA-1, a thermophilic, hydrogen-oxidizing Bacterium, isolated from the Azores.</title>
        <authorList>
            <person name="Reiner J.E."/>
            <person name="Lapp C.J."/>
            <person name="Bunk B."/>
            <person name="Gescher J."/>
        </authorList>
    </citation>
    <scope>NUCLEOTIDE SEQUENCE [LARGE SCALE GENOMIC DNA]</scope>
    <source>
        <strain evidence="6">EA-1</strain>
    </source>
</reference>
<comment type="similarity">
    <text evidence="1">Belongs to the zinc-associated anti-sigma factor (ZAS) superfamily. Anti-sigma-W factor family.</text>
</comment>